<gene>
    <name evidence="3" type="ORF">GCM10023189_11810</name>
</gene>
<keyword evidence="1" id="KW-1133">Transmembrane helix</keyword>
<name>A0ABP8MJP3_9BACT</name>
<dbReference type="Pfam" id="PF18174">
    <property type="entry name" value="HU-CCDC81_bac_1"/>
    <property type="match status" value="1"/>
</dbReference>
<evidence type="ECO:0000259" key="2">
    <source>
        <dbReference type="PROSITE" id="PS51724"/>
    </source>
</evidence>
<proteinExistence type="predicted"/>
<feature type="transmembrane region" description="Helical" evidence="1">
    <location>
        <begin position="180"/>
        <end position="201"/>
    </location>
</feature>
<dbReference type="Gene3D" id="3.30.70.1070">
    <property type="entry name" value="Sporulation related repeat"/>
    <property type="match status" value="1"/>
</dbReference>
<dbReference type="RefSeq" id="WP_345241536.1">
    <property type="nucleotide sequence ID" value="NZ_BAABHD010000012.1"/>
</dbReference>
<dbReference type="InterPro" id="IPR041268">
    <property type="entry name" value="HU-CCDC81_bac_2"/>
</dbReference>
<keyword evidence="4" id="KW-1185">Reference proteome</keyword>
<keyword evidence="1" id="KW-0472">Membrane</keyword>
<dbReference type="InterPro" id="IPR007730">
    <property type="entry name" value="SPOR-like_dom"/>
</dbReference>
<accession>A0ABP8MJP3</accession>
<dbReference type="PROSITE" id="PS51724">
    <property type="entry name" value="SPOR"/>
    <property type="match status" value="1"/>
</dbReference>
<evidence type="ECO:0000313" key="4">
    <source>
        <dbReference type="Proteomes" id="UP001501175"/>
    </source>
</evidence>
<evidence type="ECO:0000256" key="1">
    <source>
        <dbReference type="SAM" id="Phobius"/>
    </source>
</evidence>
<organism evidence="3 4">
    <name type="scientific">Nibrella saemangeumensis</name>
    <dbReference type="NCBI Taxonomy" id="1084526"/>
    <lineage>
        <taxon>Bacteria</taxon>
        <taxon>Pseudomonadati</taxon>
        <taxon>Bacteroidota</taxon>
        <taxon>Cytophagia</taxon>
        <taxon>Cytophagales</taxon>
        <taxon>Spirosomataceae</taxon>
        <taxon>Nibrella</taxon>
    </lineage>
</organism>
<dbReference type="InterPro" id="IPR040495">
    <property type="entry name" value="HU-CCDC81_bac_1"/>
</dbReference>
<dbReference type="SUPFAM" id="SSF110997">
    <property type="entry name" value="Sporulation related repeat"/>
    <property type="match status" value="1"/>
</dbReference>
<dbReference type="Pfam" id="PF18175">
    <property type="entry name" value="HU-CCDC81_bac_2"/>
    <property type="match status" value="1"/>
</dbReference>
<protein>
    <submittedName>
        <fullName evidence="3">SPOR domain-containing protein</fullName>
    </submittedName>
</protein>
<dbReference type="Proteomes" id="UP001501175">
    <property type="component" value="Unassembled WGS sequence"/>
</dbReference>
<evidence type="ECO:0000313" key="3">
    <source>
        <dbReference type="EMBL" id="GAA4450739.1"/>
    </source>
</evidence>
<keyword evidence="1" id="KW-0812">Transmembrane</keyword>
<sequence>MTPVSAYVKKLLYQYDCIVVPELGAFLTHQLPATFVEATGLYMPPRKKLAFNEALRLDDGILTNYVMLHEGCSREDAQRHIAAFVSELKLEVRQSGSLSLEGIGLFTQNDEGKLQFDPELRHNFLGEVYGMQPLQVGEWVKQTTTEPVSLVPVVTTSESDAIETEEVIRTVQDEQPRRVYWPWVAAAVFVGALAGISYFSVIQTKGPLQSSLSPSSLFQMSFIFNKPVEEPVKTVVPPTTEADVSSDKLLAMAEPHETVPPVVPSVAAEVKKPAPVAAKTVPVTNVSENEVKTKSAIVRPHFIVIAGSFSNRLNAGRFQRQMRKEGYTDAYVIKPMRKGQLFKVGVYSSANRFDAVGKLDEVSEITGLEAWIMEY</sequence>
<comment type="caution">
    <text evidence="3">The sequence shown here is derived from an EMBL/GenBank/DDBJ whole genome shotgun (WGS) entry which is preliminary data.</text>
</comment>
<feature type="domain" description="SPOR" evidence="2">
    <location>
        <begin position="296"/>
        <end position="375"/>
    </location>
</feature>
<dbReference type="EMBL" id="BAABHD010000012">
    <property type="protein sequence ID" value="GAA4450739.1"/>
    <property type="molecule type" value="Genomic_DNA"/>
</dbReference>
<reference evidence="4" key="1">
    <citation type="journal article" date="2019" name="Int. J. Syst. Evol. Microbiol.">
        <title>The Global Catalogue of Microorganisms (GCM) 10K type strain sequencing project: providing services to taxonomists for standard genome sequencing and annotation.</title>
        <authorList>
            <consortium name="The Broad Institute Genomics Platform"/>
            <consortium name="The Broad Institute Genome Sequencing Center for Infectious Disease"/>
            <person name="Wu L."/>
            <person name="Ma J."/>
        </authorList>
    </citation>
    <scope>NUCLEOTIDE SEQUENCE [LARGE SCALE GENOMIC DNA]</scope>
    <source>
        <strain evidence="4">JCM 17927</strain>
    </source>
</reference>
<dbReference type="InterPro" id="IPR036680">
    <property type="entry name" value="SPOR-like_sf"/>
</dbReference>
<dbReference type="Pfam" id="PF05036">
    <property type="entry name" value="SPOR"/>
    <property type="match status" value="1"/>
</dbReference>